<dbReference type="SUPFAM" id="SSF56399">
    <property type="entry name" value="ADP-ribosylation"/>
    <property type="match status" value="1"/>
</dbReference>
<accession>A0ABX2EIM9</accession>
<comment type="caution">
    <text evidence="2">The sequence shown here is derived from an EMBL/GenBank/DDBJ whole genome shotgun (WGS) entry which is preliminary data.</text>
</comment>
<dbReference type="RefSeq" id="WP_173124111.1">
    <property type="nucleotide sequence ID" value="NZ_JABRWJ010000004.1"/>
</dbReference>
<organism evidence="2 3">
    <name type="scientific">Pseudaquabacterium terrae</name>
    <dbReference type="NCBI Taxonomy" id="2732868"/>
    <lineage>
        <taxon>Bacteria</taxon>
        <taxon>Pseudomonadati</taxon>
        <taxon>Pseudomonadota</taxon>
        <taxon>Betaproteobacteria</taxon>
        <taxon>Burkholderiales</taxon>
        <taxon>Sphaerotilaceae</taxon>
        <taxon>Pseudaquabacterium</taxon>
    </lineage>
</organism>
<evidence type="ECO:0008006" key="4">
    <source>
        <dbReference type="Google" id="ProtNLM"/>
    </source>
</evidence>
<feature type="compositionally biased region" description="Low complexity" evidence="1">
    <location>
        <begin position="11"/>
        <end position="45"/>
    </location>
</feature>
<dbReference type="EMBL" id="JABRWJ010000004">
    <property type="protein sequence ID" value="NRF68455.1"/>
    <property type="molecule type" value="Genomic_DNA"/>
</dbReference>
<gene>
    <name evidence="2" type="ORF">HLB44_15785</name>
</gene>
<dbReference type="Gene3D" id="3.90.176.10">
    <property type="entry name" value="Toxin ADP-ribosyltransferase, Chain A, domain 1"/>
    <property type="match status" value="1"/>
</dbReference>
<proteinExistence type="predicted"/>
<reference evidence="2 3" key="1">
    <citation type="submission" date="2020-05" db="EMBL/GenBank/DDBJ databases">
        <title>Aquincola sp. isolate from soil.</title>
        <authorList>
            <person name="Han J."/>
            <person name="Kim D.-U."/>
        </authorList>
    </citation>
    <scope>NUCLEOTIDE SEQUENCE [LARGE SCALE GENOMIC DNA]</scope>
    <source>
        <strain evidence="2 3">S2</strain>
    </source>
</reference>
<feature type="region of interest" description="Disordered" evidence="1">
    <location>
        <begin position="1"/>
        <end position="53"/>
    </location>
</feature>
<evidence type="ECO:0000256" key="1">
    <source>
        <dbReference type="SAM" id="MobiDB-lite"/>
    </source>
</evidence>
<protein>
    <recommendedName>
        <fullName evidence="4">ADP ribosyltransferase domain-containing protein</fullName>
    </recommendedName>
</protein>
<name>A0ABX2EIM9_9BURK</name>
<evidence type="ECO:0000313" key="2">
    <source>
        <dbReference type="EMBL" id="NRF68455.1"/>
    </source>
</evidence>
<keyword evidence="3" id="KW-1185">Reference proteome</keyword>
<dbReference type="Proteomes" id="UP000737171">
    <property type="component" value="Unassembled WGS sequence"/>
</dbReference>
<sequence length="469" mass="51377">MESRAVMMKLSSASTANPTSPANEGVDAQADSRRASTSSRASTAAPLPPGGLKARLKDKQVRAEALGHCATELHAHKTASGYQHTNAKTGPARAIGKLKNLAAAAFQSKPDYQQREAARFLAHVVDGAIPGKVIRPDPVDSTYTQYQATINHHHVQVSLKNTDSGVHVLPPDYHADPPLVLATQNLQQKKNWTVRYGAETALSAQRQTAVLSRTDPKTAAQAFEHYLLTNLPQGSDILDSDVQKGVNLLIEQHPDAVMKSLRTNVLPNADGRGVLESLRVFCNGTGTTKVLNCEEIKALPLEDRDAALIMAYRVLYKPLNRMQRSHRPERDAVHDLVVRINDALKKLPRHEGEGFIMRRIDVPQRVIDEYVALVGKTYGEKMFLSCTTNEDVLKKYPGNVDFYIKSTNGRDLGPLSPHNEVLVPANSWQNIDKVELGRAPGGRRTAKVWMTEVPPPLFNSGAASSKSPQ</sequence>
<evidence type="ECO:0000313" key="3">
    <source>
        <dbReference type="Proteomes" id="UP000737171"/>
    </source>
</evidence>